<feature type="compositionally biased region" description="Gly residues" evidence="1">
    <location>
        <begin position="209"/>
        <end position="219"/>
    </location>
</feature>
<dbReference type="EMBL" id="GGEC01045025">
    <property type="protein sequence ID" value="MBX25509.1"/>
    <property type="molecule type" value="Transcribed_RNA"/>
</dbReference>
<feature type="compositionally biased region" description="Low complexity" evidence="1">
    <location>
        <begin position="62"/>
        <end position="75"/>
    </location>
</feature>
<dbReference type="AlphaFoldDB" id="A0A2P2M5K1"/>
<evidence type="ECO:0000256" key="1">
    <source>
        <dbReference type="SAM" id="MobiDB-lite"/>
    </source>
</evidence>
<feature type="region of interest" description="Disordered" evidence="1">
    <location>
        <begin position="61"/>
        <end position="81"/>
    </location>
</feature>
<name>A0A2P2M5K1_RHIMU</name>
<organism evidence="2">
    <name type="scientific">Rhizophora mucronata</name>
    <name type="common">Asiatic mangrove</name>
    <dbReference type="NCBI Taxonomy" id="61149"/>
    <lineage>
        <taxon>Eukaryota</taxon>
        <taxon>Viridiplantae</taxon>
        <taxon>Streptophyta</taxon>
        <taxon>Embryophyta</taxon>
        <taxon>Tracheophyta</taxon>
        <taxon>Spermatophyta</taxon>
        <taxon>Magnoliopsida</taxon>
        <taxon>eudicotyledons</taxon>
        <taxon>Gunneridae</taxon>
        <taxon>Pentapetalae</taxon>
        <taxon>rosids</taxon>
        <taxon>fabids</taxon>
        <taxon>Malpighiales</taxon>
        <taxon>Rhizophoraceae</taxon>
        <taxon>Rhizophora</taxon>
    </lineage>
</organism>
<sequence length="266" mass="27456">MNNLSPQLYPTSLEQSFLPHENPSLSPGRHPFAMNFHSPAASPHMSATALLQKAAQMGVTLSKPSPISPAEAASSTFRPRQAHDMSEITAGFTGSSSRSFYTYTAGSGHDLGLSSREAMGSGLGHGSVSFRNKAAVASAGTMMECVATSAAPSLVHNMMNGSFSSSVNATGFAAGPSFDGNFQETLSSSGGSQLRRCDQEGGATAAAGGLRGGGGGGGGGNDSLTRDFLGLRSFSHKDFLNMTAIDHVGSSSIYRQQDQNQAPWRG</sequence>
<reference evidence="2" key="1">
    <citation type="submission" date="2018-02" db="EMBL/GenBank/DDBJ databases">
        <title>Rhizophora mucronata_Transcriptome.</title>
        <authorList>
            <person name="Meera S.P."/>
            <person name="Sreeshan A."/>
            <person name="Augustine A."/>
        </authorList>
    </citation>
    <scope>NUCLEOTIDE SEQUENCE</scope>
    <source>
        <tissue evidence="2">Leaf</tissue>
    </source>
</reference>
<evidence type="ECO:0000313" key="2">
    <source>
        <dbReference type="EMBL" id="MBX25509.1"/>
    </source>
</evidence>
<feature type="region of interest" description="Disordered" evidence="1">
    <location>
        <begin position="189"/>
        <end position="219"/>
    </location>
</feature>
<protein>
    <submittedName>
        <fullName evidence="2">Zinc finger protein NUTCRACKER-like isoform X1</fullName>
    </submittedName>
</protein>
<accession>A0A2P2M5K1</accession>
<proteinExistence type="predicted"/>